<organism evidence="5 6">
    <name type="scientific">Aureimonas jatrophae</name>
    <dbReference type="NCBI Taxonomy" id="1166073"/>
    <lineage>
        <taxon>Bacteria</taxon>
        <taxon>Pseudomonadati</taxon>
        <taxon>Pseudomonadota</taxon>
        <taxon>Alphaproteobacteria</taxon>
        <taxon>Hyphomicrobiales</taxon>
        <taxon>Aurantimonadaceae</taxon>
        <taxon>Aureimonas</taxon>
    </lineage>
</organism>
<dbReference type="CDD" id="cd08512">
    <property type="entry name" value="PBP2_NikA_DppA_OppA_like_7"/>
    <property type="match status" value="1"/>
</dbReference>
<dbReference type="GO" id="GO:1904680">
    <property type="term" value="F:peptide transmembrane transporter activity"/>
    <property type="evidence" value="ECO:0007669"/>
    <property type="project" value="TreeGrafter"/>
</dbReference>
<feature type="chain" id="PRO_5011569544" evidence="3">
    <location>
        <begin position="28"/>
        <end position="534"/>
    </location>
</feature>
<evidence type="ECO:0000256" key="3">
    <source>
        <dbReference type="SAM" id="SignalP"/>
    </source>
</evidence>
<evidence type="ECO:0000313" key="5">
    <source>
        <dbReference type="EMBL" id="SDN84579.1"/>
    </source>
</evidence>
<dbReference type="InterPro" id="IPR039424">
    <property type="entry name" value="SBP_5"/>
</dbReference>
<dbReference type="EMBL" id="FNIT01000002">
    <property type="protein sequence ID" value="SDN84579.1"/>
    <property type="molecule type" value="Genomic_DNA"/>
</dbReference>
<protein>
    <submittedName>
        <fullName evidence="5">Peptide/nickel transport system substrate-binding protein</fullName>
    </submittedName>
</protein>
<dbReference type="RefSeq" id="WP_210285821.1">
    <property type="nucleotide sequence ID" value="NZ_FNIT01000002.1"/>
</dbReference>
<dbReference type="Gene3D" id="3.40.190.10">
    <property type="entry name" value="Periplasmic binding protein-like II"/>
    <property type="match status" value="1"/>
</dbReference>
<keyword evidence="6" id="KW-1185">Reference proteome</keyword>
<dbReference type="PANTHER" id="PTHR30290:SF34">
    <property type="entry name" value="ABC TRANSPORTER, PERIPLASMIC OLIGO-PEPTIDE BINDING PROTEIN, PUTATIVE-RELATED"/>
    <property type="match status" value="1"/>
</dbReference>
<dbReference type="STRING" id="1166073.SAMN05192530_102166"/>
<dbReference type="Gene3D" id="3.10.105.10">
    <property type="entry name" value="Dipeptide-binding Protein, Domain 3"/>
    <property type="match status" value="1"/>
</dbReference>
<dbReference type="SUPFAM" id="SSF53850">
    <property type="entry name" value="Periplasmic binding protein-like II"/>
    <property type="match status" value="1"/>
</dbReference>
<reference evidence="5 6" key="1">
    <citation type="submission" date="2016-10" db="EMBL/GenBank/DDBJ databases">
        <authorList>
            <person name="de Groot N.N."/>
        </authorList>
    </citation>
    <scope>NUCLEOTIDE SEQUENCE [LARGE SCALE GENOMIC DNA]</scope>
    <source>
        <strain evidence="6">L7-484,KACC 16230,DSM 25025</strain>
    </source>
</reference>
<dbReference type="GO" id="GO:0015833">
    <property type="term" value="P:peptide transport"/>
    <property type="evidence" value="ECO:0007669"/>
    <property type="project" value="TreeGrafter"/>
</dbReference>
<name>A0A1H0EQJ7_9HYPH</name>
<sequence>MLHIRSFTTRLLAGTIILAGLSAPALAATPADTLVIANTIDDLKVLDPAESFEFSGGDAINNIYRKLVELDPKTLKPTPGVAASWSVGGDGRVFTFKIAPNQRFASGNPVTADDVVFSLRRVVKLDKTPSFIISQFGLTKDNADQTIRKVDDTTVEIQTDKPYAPTFLYNALTADVASIVDMKTVMENESGGDMGNEWLKTHSAGSGPYVLRAWKPNESVLLEANPNWPEATAMKRVFVRHVPEPATQRLLLERGDVDIARNLTPEDVAAVQGNAALKVVDEPRGRIYYLSGNQKYEPLAKPGVMQAIKSLVDYDGMASSFLKGQVVQQQNFLPVGFLGAVDDHPFKLDVAKAKEMLSAAGYPDGFDVEILVRNDQQRLAIAQSLQNTLGQAGIRVSIKAATGSEVLSVYRARNAQLTLEAWGPDYPDPNTNASVFASNENNSDEGNLVGNLAWRNAYAATETTPLVAQSVVEQDEAKRVELYHRMQQISRDSSPFVMLFQQIAQNAMGKGVEGFTGGGAVSSAFYYQVTKAAQ</sequence>
<dbReference type="InterPro" id="IPR000914">
    <property type="entry name" value="SBP_5_dom"/>
</dbReference>
<comment type="subcellular location">
    <subcellularLocation>
        <location evidence="1">Periplasm</location>
    </subcellularLocation>
</comment>
<evidence type="ECO:0000256" key="2">
    <source>
        <dbReference type="ARBA" id="ARBA00005695"/>
    </source>
</evidence>
<dbReference type="PIRSF" id="PIRSF002741">
    <property type="entry name" value="MppA"/>
    <property type="match status" value="1"/>
</dbReference>
<dbReference type="Gene3D" id="3.90.76.10">
    <property type="entry name" value="Dipeptide-binding Protein, Domain 1"/>
    <property type="match status" value="1"/>
</dbReference>
<dbReference type="PANTHER" id="PTHR30290">
    <property type="entry name" value="PERIPLASMIC BINDING COMPONENT OF ABC TRANSPORTER"/>
    <property type="match status" value="1"/>
</dbReference>
<comment type="similarity">
    <text evidence="2">Belongs to the bacterial solute-binding protein 5 family.</text>
</comment>
<dbReference type="InterPro" id="IPR030678">
    <property type="entry name" value="Peptide/Ni-bd"/>
</dbReference>
<dbReference type="Pfam" id="PF00496">
    <property type="entry name" value="SBP_bac_5"/>
    <property type="match status" value="1"/>
</dbReference>
<evidence type="ECO:0000256" key="1">
    <source>
        <dbReference type="ARBA" id="ARBA00004418"/>
    </source>
</evidence>
<evidence type="ECO:0000313" key="6">
    <source>
        <dbReference type="Proteomes" id="UP000198793"/>
    </source>
</evidence>
<dbReference type="Proteomes" id="UP000198793">
    <property type="component" value="Unassembled WGS sequence"/>
</dbReference>
<keyword evidence="3" id="KW-0732">Signal</keyword>
<dbReference type="GO" id="GO:0030288">
    <property type="term" value="C:outer membrane-bounded periplasmic space"/>
    <property type="evidence" value="ECO:0007669"/>
    <property type="project" value="UniProtKB-ARBA"/>
</dbReference>
<dbReference type="GO" id="GO:0043190">
    <property type="term" value="C:ATP-binding cassette (ABC) transporter complex"/>
    <property type="evidence" value="ECO:0007669"/>
    <property type="project" value="InterPro"/>
</dbReference>
<dbReference type="AlphaFoldDB" id="A0A1H0EQJ7"/>
<gene>
    <name evidence="5" type="ORF">SAMN05192530_102166</name>
</gene>
<proteinExistence type="inferred from homology"/>
<evidence type="ECO:0000259" key="4">
    <source>
        <dbReference type="Pfam" id="PF00496"/>
    </source>
</evidence>
<feature type="domain" description="Solute-binding protein family 5" evidence="4">
    <location>
        <begin position="76"/>
        <end position="443"/>
    </location>
</feature>
<accession>A0A1H0EQJ7</accession>
<feature type="signal peptide" evidence="3">
    <location>
        <begin position="1"/>
        <end position="27"/>
    </location>
</feature>